<gene>
    <name evidence="3" type="ORF">ACEU0G_003551</name>
</gene>
<keyword evidence="1" id="KW-0812">Transmembrane</keyword>
<name>A0ABW7D0A1_9GAMM</name>
<dbReference type="EMBL" id="JBHGCJ010000006">
    <property type="protein sequence ID" value="MFG6109538.1"/>
    <property type="molecule type" value="Genomic_DNA"/>
</dbReference>
<feature type="transmembrane region" description="Helical" evidence="1">
    <location>
        <begin position="6"/>
        <end position="27"/>
    </location>
</feature>
<evidence type="ECO:0000259" key="2">
    <source>
        <dbReference type="Pfam" id="PF09851"/>
    </source>
</evidence>
<keyword evidence="1" id="KW-1133">Transmembrane helix</keyword>
<keyword evidence="4" id="KW-1185">Reference proteome</keyword>
<reference evidence="3 4" key="1">
    <citation type="submission" date="2024-09" db="EMBL/GenBank/DDBJ databases">
        <authorList>
            <consortium name="All-Russian atlas of soil microorganisms"/>
            <consortium name="as a basis for the search for new antimicrobial producers and enzymes with unique properties"/>
            <person name="Sokolova E.A."/>
            <person name="Voronina E.N."/>
        </authorList>
    </citation>
    <scope>NUCLEOTIDE SEQUENCE [LARGE SCALE GENOMIC DNA]</scope>
    <source>
        <strain evidence="3 4">AF-22b-331.1</strain>
    </source>
</reference>
<accession>A0ABW7D0A1</accession>
<evidence type="ECO:0000256" key="1">
    <source>
        <dbReference type="SAM" id="Phobius"/>
    </source>
</evidence>
<protein>
    <submittedName>
        <fullName evidence="3">SHOCT domain-containing protein</fullName>
    </submittedName>
</protein>
<feature type="domain" description="SHOCT" evidence="2">
    <location>
        <begin position="59"/>
        <end position="86"/>
    </location>
</feature>
<evidence type="ECO:0000313" key="3">
    <source>
        <dbReference type="EMBL" id="MFG6109538.1"/>
    </source>
</evidence>
<comment type="caution">
    <text evidence="3">The sequence shown here is derived from an EMBL/GenBank/DDBJ whole genome shotgun (WGS) entry which is preliminary data.</text>
</comment>
<evidence type="ECO:0000313" key="4">
    <source>
        <dbReference type="Proteomes" id="UP001605261"/>
    </source>
</evidence>
<organism evidence="3 4">
    <name type="scientific">Stenotrophomonas nematodicola</name>
    <dbReference type="NCBI Taxonomy" id="2656746"/>
    <lineage>
        <taxon>Bacteria</taxon>
        <taxon>Pseudomonadati</taxon>
        <taxon>Pseudomonadota</taxon>
        <taxon>Gammaproteobacteria</taxon>
        <taxon>Lysobacterales</taxon>
        <taxon>Lysobacteraceae</taxon>
        <taxon>Stenotrophomonas</taxon>
    </lineage>
</organism>
<sequence length="96" mass="10250">MQTMGWVQWLTWGTGVLAFAVVIGLVIRGVLRAAKRPPEQPSAAARVARDSQLAPALQAQLAALNQRKDNGEISEAQYEQQRAALLRPGQGTATGA</sequence>
<dbReference type="Proteomes" id="UP001605261">
    <property type="component" value="Unassembled WGS sequence"/>
</dbReference>
<proteinExistence type="predicted"/>
<dbReference type="Pfam" id="PF09851">
    <property type="entry name" value="SHOCT"/>
    <property type="match status" value="1"/>
</dbReference>
<dbReference type="RefSeq" id="WP_259208670.1">
    <property type="nucleotide sequence ID" value="NZ_JBHGCJ010000006.1"/>
</dbReference>
<dbReference type="InterPro" id="IPR018649">
    <property type="entry name" value="SHOCT"/>
</dbReference>
<keyword evidence="1" id="KW-0472">Membrane</keyword>